<dbReference type="HAMAP" id="MF_00011">
    <property type="entry name" value="Adenylosucc_synth"/>
    <property type="match status" value="1"/>
</dbReference>
<organism evidence="15 16">
    <name type="scientific">Globodera rostochiensis</name>
    <name type="common">Golden nematode worm</name>
    <name type="synonym">Heterodera rostochiensis</name>
    <dbReference type="NCBI Taxonomy" id="31243"/>
    <lineage>
        <taxon>Eukaryota</taxon>
        <taxon>Metazoa</taxon>
        <taxon>Ecdysozoa</taxon>
        <taxon>Nematoda</taxon>
        <taxon>Chromadorea</taxon>
        <taxon>Rhabditida</taxon>
        <taxon>Tylenchina</taxon>
        <taxon>Tylenchomorpha</taxon>
        <taxon>Tylenchoidea</taxon>
        <taxon>Heteroderidae</taxon>
        <taxon>Heteroderinae</taxon>
        <taxon>Globodera</taxon>
    </lineage>
</organism>
<dbReference type="Proteomes" id="UP000887572">
    <property type="component" value="Unplaced"/>
</dbReference>
<feature type="binding site" evidence="8">
    <location>
        <begin position="889"/>
        <end position="891"/>
    </location>
    <ligand>
        <name>GTP</name>
        <dbReference type="ChEBI" id="CHEBI:37565"/>
    </ligand>
</feature>
<dbReference type="SMART" id="SM01052">
    <property type="entry name" value="CAP_GLY"/>
    <property type="match status" value="2"/>
</dbReference>
<dbReference type="Gene3D" id="3.40.440.10">
    <property type="entry name" value="Adenylosuccinate Synthetase, subunit A, domain 1"/>
    <property type="match status" value="1"/>
</dbReference>
<dbReference type="CDD" id="cd03108">
    <property type="entry name" value="AdSS"/>
    <property type="match status" value="1"/>
</dbReference>
<evidence type="ECO:0000256" key="11">
    <source>
        <dbReference type="SAM" id="Coils"/>
    </source>
</evidence>
<feature type="binding site" evidence="8">
    <location>
        <position position="1159"/>
    </location>
    <ligand>
        <name>IMP</name>
        <dbReference type="ChEBI" id="CHEBI:58053"/>
    </ligand>
</feature>
<dbReference type="GO" id="GO:0000287">
    <property type="term" value="F:magnesium ion binding"/>
    <property type="evidence" value="ECO:0007669"/>
    <property type="project" value="UniProtKB-UniRule"/>
</dbReference>
<comment type="similarity">
    <text evidence="8 10">Belongs to the adenylosuccinate synthetase family.</text>
</comment>
<dbReference type="GO" id="GO:0005737">
    <property type="term" value="C:cytoplasm"/>
    <property type="evidence" value="ECO:0007669"/>
    <property type="project" value="UniProtKB-SubCell"/>
</dbReference>
<comment type="cofactor">
    <cofactor evidence="8">
        <name>Mg(2+)</name>
        <dbReference type="ChEBI" id="CHEBI:18420"/>
    </cofactor>
    <text evidence="8">Binds 1 Mg(2+) ion per subunit.</text>
</comment>
<dbReference type="InterPro" id="IPR057591">
    <property type="entry name" value="TMEM126-like"/>
</dbReference>
<evidence type="ECO:0000256" key="1">
    <source>
        <dbReference type="ARBA" id="ARBA00011738"/>
    </source>
</evidence>
<keyword evidence="15" id="KW-1185">Reference proteome</keyword>
<dbReference type="PANTHER" id="PTHR11846">
    <property type="entry name" value="ADENYLOSUCCINATE SYNTHETASE"/>
    <property type="match status" value="1"/>
</dbReference>
<dbReference type="SMART" id="SM00788">
    <property type="entry name" value="Adenylsucc_synt"/>
    <property type="match status" value="1"/>
</dbReference>
<dbReference type="GO" id="GO:0005525">
    <property type="term" value="F:GTP binding"/>
    <property type="evidence" value="ECO:0007669"/>
    <property type="project" value="UniProtKB-UniRule"/>
</dbReference>
<evidence type="ECO:0000256" key="7">
    <source>
        <dbReference type="ARBA" id="ARBA00023134"/>
    </source>
</evidence>
<keyword evidence="5 8" id="KW-0658">Purine biosynthesis</keyword>
<comment type="catalytic activity">
    <reaction evidence="8 10">
        <text>IMP + L-aspartate + GTP = N(6)-(1,2-dicarboxyethyl)-AMP + GDP + phosphate + 2 H(+)</text>
        <dbReference type="Rhea" id="RHEA:15753"/>
        <dbReference type="ChEBI" id="CHEBI:15378"/>
        <dbReference type="ChEBI" id="CHEBI:29991"/>
        <dbReference type="ChEBI" id="CHEBI:37565"/>
        <dbReference type="ChEBI" id="CHEBI:43474"/>
        <dbReference type="ChEBI" id="CHEBI:57567"/>
        <dbReference type="ChEBI" id="CHEBI:58053"/>
        <dbReference type="ChEBI" id="CHEBI:58189"/>
        <dbReference type="EC" id="6.3.4.4"/>
    </reaction>
</comment>
<evidence type="ECO:0000256" key="10">
    <source>
        <dbReference type="RuleBase" id="RU000520"/>
    </source>
</evidence>
<protein>
    <recommendedName>
        <fullName evidence="8 10">Adenylosuccinate synthetase</fullName>
        <shortName evidence="8">AMPSase</shortName>
        <shortName evidence="8">AdSS</shortName>
        <ecNumber evidence="8 10">6.3.4.4</ecNumber>
    </recommendedName>
    <alternativeName>
        <fullName evidence="8">IMP--aspartate ligase</fullName>
    </alternativeName>
</protein>
<dbReference type="Gene3D" id="2.30.30.190">
    <property type="entry name" value="CAP Gly-rich-like domain"/>
    <property type="match status" value="2"/>
</dbReference>
<dbReference type="FunFam" id="3.90.170.10:FF:000001">
    <property type="entry name" value="Adenylosuccinate synthetase"/>
    <property type="match status" value="1"/>
</dbReference>
<name>A0A914I8I0_GLORO</name>
<sequence>MKKSPSKESLFSTCSEAQTSETFSIGDVVKVGERIGRVAFIGRTQFQPGDWAGIILDTPNGKNNGSVNDIKYFECQDRYGLFCRPGKLVKMHPNSSNVARSPTAAANSVSGARSQTTSVYSVAFSVAASQAGGSKEHSPYAAQFGYDIGDRIITDDGRAGKVKFLNVVANQIYAGIVLDRPLGDSDGKFQGIQYFKCYPKYAAFLPADQLRRAAVTAASDVLPSKKTPRPTKASQLRAEKGGCSGTLAGIGGSAIHGSRESLDSLMRSPPPALIVKSGLKQSPSGIKDSDFIASLKKCLQEKEAHLAQLSIELNERSNDADRFAQETLSLRLRVGELDAELNATKRQLATTSRTMQRGIDERDKRLDDLSFCFTEVELKKEDLEHRLKELCATAMPMLFEQDGQEVVTVVTDQQKTNDETFREHSLQTEDIRESTPVKILQRPAWTQTDWQFLKMNSLGLQTEQMVTSGVQTEQAEVTSTDMQTESEEKPKMVTSGLQTEPEVKPEMITSGLQTESEGKPQMVTSGVQTEQSEITSTDMQTESEEKPKMVTSGLQTEPEVKPEMITSGLQTESEGKPQMVTSGVQTELSEITSTDMQTESEEKPRMVTSGLQTEPEVKPEMITSGLQTKSEEKPQMVNSGVQTDLDLISSKNVEIQAGEVLELNVSKLPKDADSSLFINPGRNSPRLEEALRRKHNDKYEEMRQTNEFQQSIIADQLAEIIRLKQQLQNGVEKNGSPSTVRHPTTTFSSPTAAIAASPVLVGGGLATVSGRARARQRTYCEHCELFDAHDSVECPKEEARQAERHEHSAISPQKRDGRVERAQTIKSLSLTTEFQMMNGTLTNGRRDCGVTVLLGAQWGDEGKGKVLDFLIGHHKVDVVARCQGGNNAGHTVVANGRVYDFHLLPSGLPSEQVLNIIGNGVVVNLDALFEELAHNGFDSSTHWEKRLFISDSAHLVLPMHIKADGLHENALEQSSKLGTTKRGIGPTYSSKCFRNGIRLGELLYDPSRFEKNYLSMVAHYGKLFPEIQLEVEADLSKLKAHAEHLIKLGIVRNTTVLLHQMRLKGKSILVEGANGTLLDIDFGTYPYVTSSNSTVGGCCTGLGIPPTAIRRVIGVVKAYQTRVGSGPFPTELLGADGQPNEEGKQLQELGAEVGVTTGRKRRCGWLDLVLLRYSTMINGFTSLAVTKVDILDKFSKINVAIGYELNGKTLEYPPATDRDWGQLRVQYKTFEGWQSSTTDARNWDQLPEKCRAYLEFIQEQVGVPVGYIGVGKGREQLIVIGGKDEENLIRKDFQGIGHIEMSWKETDPIALWRTHSTLPVPESMVAPPRSPEENFANQKGTVRRNIWTSLNEMNSEQRRLFFGRVLYIWPYPWERRAIKWTQSALVFSNVSCAGYIATKVSADVFLADPKIGWLRALRSMPTLVPTFMAAVSAMLASTIMLQYFVYSPFIEHEGLMDRKTLFYRIAGFAFLTGTAVPCMFAPVAAQYHNLRILEAAGKPPIPHNAVLDMVVTCWESTRSIWRKLPFIVAINFGSAALAATAMIWGRDRLHNTMDLDSELIRTLMDESEKSFQEKPSVKVARYLRNWWNKYSRFDKEIFFPPPMESESGPKWREPSDDDETNLSLGISVPLKGWKAESEYDDK</sequence>
<dbReference type="SUPFAM" id="SSF74924">
    <property type="entry name" value="Cap-Gly domain"/>
    <property type="match status" value="2"/>
</dbReference>
<evidence type="ECO:0000256" key="12">
    <source>
        <dbReference type="SAM" id="MobiDB-lite"/>
    </source>
</evidence>
<keyword evidence="13" id="KW-0472">Membrane</keyword>
<dbReference type="InterPro" id="IPR042111">
    <property type="entry name" value="Adenylosuccinate_synth_dom3"/>
</dbReference>
<proteinExistence type="inferred from homology"/>
<dbReference type="InterPro" id="IPR018220">
    <property type="entry name" value="Adenylosuccin_syn_GTP-bd"/>
</dbReference>
<keyword evidence="4 8" id="KW-0547">Nucleotide-binding</keyword>
<dbReference type="InterPro" id="IPR001114">
    <property type="entry name" value="Adenylosuccinate_synthetase"/>
</dbReference>
<feature type="transmembrane region" description="Helical" evidence="13">
    <location>
        <begin position="1427"/>
        <end position="1449"/>
    </location>
</feature>
<dbReference type="WBParaSite" id="Gr19_v10_g8264.t1">
    <property type="protein sequence ID" value="Gr19_v10_g8264.t1"/>
    <property type="gene ID" value="Gr19_v10_g8264"/>
</dbReference>
<dbReference type="Pfam" id="PF01302">
    <property type="entry name" value="CAP_GLY"/>
    <property type="match status" value="2"/>
</dbReference>
<feature type="region of interest" description="Disordered" evidence="12">
    <location>
        <begin position="512"/>
        <end position="555"/>
    </location>
</feature>
<feature type="transmembrane region" description="Helical" evidence="13">
    <location>
        <begin position="1461"/>
        <end position="1485"/>
    </location>
</feature>
<reference evidence="16" key="1">
    <citation type="submission" date="2022-11" db="UniProtKB">
        <authorList>
            <consortium name="WormBaseParasite"/>
        </authorList>
    </citation>
    <scope>IDENTIFICATION</scope>
</reference>
<evidence type="ECO:0000259" key="14">
    <source>
        <dbReference type="PROSITE" id="PS50245"/>
    </source>
</evidence>
<keyword evidence="11" id="KW-0175">Coiled coil</keyword>
<evidence type="ECO:0000256" key="4">
    <source>
        <dbReference type="ARBA" id="ARBA00022741"/>
    </source>
</evidence>
<feature type="binding site" evidence="8">
    <location>
        <begin position="1269"/>
        <end position="1271"/>
    </location>
    <ligand>
        <name>GTP</name>
        <dbReference type="ChEBI" id="CHEBI:37565"/>
    </ligand>
</feature>
<feature type="binding site" evidence="8">
    <location>
        <position position="1089"/>
    </location>
    <ligand>
        <name>IMP</name>
        <dbReference type="ChEBI" id="CHEBI:58053"/>
    </ligand>
</feature>
<feature type="binding site" evidence="8">
    <location>
        <begin position="887"/>
        <end position="890"/>
    </location>
    <ligand>
        <name>IMP</name>
        <dbReference type="ChEBI" id="CHEBI:58053"/>
    </ligand>
</feature>
<keyword evidence="2 8" id="KW-0436">Ligase</keyword>
<dbReference type="PROSITE" id="PS00513">
    <property type="entry name" value="ADENYLOSUCCIN_SYN_2"/>
    <property type="match status" value="1"/>
</dbReference>
<dbReference type="SUPFAM" id="SSF52540">
    <property type="entry name" value="P-loop containing nucleoside triphosphate hydrolases"/>
    <property type="match status" value="1"/>
</dbReference>
<feature type="compositionally biased region" description="Polar residues" evidence="12">
    <location>
        <begin position="522"/>
        <end position="540"/>
    </location>
</feature>
<comment type="function">
    <text evidence="8">Plays an important role in the de novo pathway and in the salvage pathway of purine nucleotide biosynthesis. Catalyzes the first commited step in the biosynthesis of AMP from IMP.</text>
</comment>
<feature type="region of interest" description="Disordered" evidence="12">
    <location>
        <begin position="590"/>
        <end position="612"/>
    </location>
</feature>
<feature type="binding site" evidence="8">
    <location>
        <position position="994"/>
    </location>
    <ligand>
        <name>IMP</name>
        <dbReference type="ChEBI" id="CHEBI:58053"/>
        <note>ligand shared between dimeric partners</note>
    </ligand>
</feature>
<feature type="domain" description="CAP-Gly" evidence="14">
    <location>
        <begin position="42"/>
        <end position="84"/>
    </location>
</feature>
<feature type="transmembrane region" description="Helical" evidence="13">
    <location>
        <begin position="1524"/>
        <end position="1544"/>
    </location>
</feature>
<dbReference type="InterPro" id="IPR033128">
    <property type="entry name" value="Adenylosuccin_syn_Lys_AS"/>
</dbReference>
<dbReference type="Pfam" id="PF23408">
    <property type="entry name" value="TMEM126_like"/>
    <property type="match status" value="1"/>
</dbReference>
<keyword evidence="13" id="KW-1133">Transmembrane helix</keyword>
<dbReference type="GO" id="GO:0044208">
    <property type="term" value="P:'de novo' AMP biosynthetic process"/>
    <property type="evidence" value="ECO:0007669"/>
    <property type="project" value="UniProtKB-UniRule"/>
</dbReference>
<evidence type="ECO:0000256" key="9">
    <source>
        <dbReference type="PROSITE-ProRule" id="PRU10134"/>
    </source>
</evidence>
<keyword evidence="13" id="KW-0812">Transmembrane</keyword>
<dbReference type="PROSITE" id="PS50245">
    <property type="entry name" value="CAP_GLY_2"/>
    <property type="match status" value="2"/>
</dbReference>
<dbReference type="GO" id="GO:0046040">
    <property type="term" value="P:IMP metabolic process"/>
    <property type="evidence" value="ECO:0007669"/>
    <property type="project" value="TreeGrafter"/>
</dbReference>
<dbReference type="InterPro" id="IPR042110">
    <property type="entry name" value="Adenylosuccinate_synth_dom2"/>
</dbReference>
<dbReference type="EC" id="6.3.4.4" evidence="8 10"/>
<feature type="region of interest" description="Disordered" evidence="12">
    <location>
        <begin position="476"/>
        <end position="498"/>
    </location>
</feature>
<dbReference type="Gene3D" id="1.10.300.10">
    <property type="entry name" value="Adenylosuccinate Synthetase, subunit A, domain 2"/>
    <property type="match status" value="1"/>
</dbReference>
<dbReference type="InterPro" id="IPR027417">
    <property type="entry name" value="P-loop_NTPase"/>
</dbReference>
<keyword evidence="8" id="KW-0963">Cytoplasm</keyword>
<dbReference type="InterPro" id="IPR000938">
    <property type="entry name" value="CAP-Gly_domain"/>
</dbReference>
<evidence type="ECO:0000256" key="6">
    <source>
        <dbReference type="ARBA" id="ARBA00022842"/>
    </source>
</evidence>
<feature type="binding site" evidence="8">
    <location>
        <begin position="1155"/>
        <end position="1161"/>
    </location>
    <ligand>
        <name>substrate</name>
    </ligand>
</feature>
<feature type="region of interest" description="Disordered" evidence="12">
    <location>
        <begin position="797"/>
        <end position="820"/>
    </location>
</feature>
<feature type="domain" description="CAP-Gly" evidence="14">
    <location>
        <begin position="172"/>
        <end position="206"/>
    </location>
</feature>
<feature type="binding site" evidence="8">
    <location>
        <position position="889"/>
    </location>
    <ligand>
        <name>Mg(2+)</name>
        <dbReference type="ChEBI" id="CHEBI:18420"/>
    </ligand>
</feature>
<keyword evidence="6 8" id="KW-0460">Magnesium</keyword>
<dbReference type="PANTHER" id="PTHR11846:SF0">
    <property type="entry name" value="ADENYLOSUCCINATE SYNTHETASE"/>
    <property type="match status" value="1"/>
</dbReference>
<feature type="region of interest" description="Disordered" evidence="12">
    <location>
        <begin position="1600"/>
        <end position="1625"/>
    </location>
</feature>
<feature type="binding site" evidence="8">
    <location>
        <position position="1161"/>
    </location>
    <ligand>
        <name>GTP</name>
        <dbReference type="ChEBI" id="CHEBI:37565"/>
    </ligand>
</feature>
<comment type="subunit">
    <text evidence="1 8">Homodimer.</text>
</comment>
<accession>A0A914I8I0</accession>
<evidence type="ECO:0000256" key="8">
    <source>
        <dbReference type="HAMAP-Rule" id="MF_03125"/>
    </source>
</evidence>
<evidence type="ECO:0000256" key="2">
    <source>
        <dbReference type="ARBA" id="ARBA00022598"/>
    </source>
</evidence>
<feature type="active site" evidence="9">
    <location>
        <position position="991"/>
    </location>
</feature>
<feature type="coiled-coil region" evidence="11">
    <location>
        <begin position="292"/>
        <end position="319"/>
    </location>
</feature>
<feature type="binding site" evidence="8">
    <location>
        <position position="1074"/>
    </location>
    <ligand>
        <name>IMP</name>
        <dbReference type="ChEBI" id="CHEBI:58053"/>
    </ligand>
</feature>
<evidence type="ECO:0000256" key="5">
    <source>
        <dbReference type="ARBA" id="ARBA00022755"/>
    </source>
</evidence>
<evidence type="ECO:0000313" key="15">
    <source>
        <dbReference type="Proteomes" id="UP000887572"/>
    </source>
</evidence>
<dbReference type="Gene3D" id="3.90.170.10">
    <property type="entry name" value="Adenylosuccinate Synthetase, subunit A, domain 3"/>
    <property type="match status" value="1"/>
</dbReference>
<dbReference type="NCBIfam" id="NF002223">
    <property type="entry name" value="PRK01117.1"/>
    <property type="match status" value="1"/>
</dbReference>
<dbReference type="PROSITE" id="PS00845">
    <property type="entry name" value="CAP_GLY_1"/>
    <property type="match status" value="1"/>
</dbReference>
<evidence type="ECO:0000256" key="13">
    <source>
        <dbReference type="SAM" id="Phobius"/>
    </source>
</evidence>
<dbReference type="PROSITE" id="PS01266">
    <property type="entry name" value="ADENYLOSUCCIN_SYN_1"/>
    <property type="match status" value="1"/>
</dbReference>
<dbReference type="Pfam" id="PF00709">
    <property type="entry name" value="Adenylsucc_synt"/>
    <property type="match status" value="1"/>
</dbReference>
<feature type="binding site" evidence="8">
    <location>
        <begin position="1187"/>
        <end position="1189"/>
    </location>
    <ligand>
        <name>GTP</name>
        <dbReference type="ChEBI" id="CHEBI:37565"/>
    </ligand>
</feature>
<comment type="subcellular location">
    <subcellularLocation>
        <location evidence="8">Cytoplasm</location>
    </subcellularLocation>
</comment>
<feature type="binding site" evidence="8">
    <location>
        <begin position="859"/>
        <end position="865"/>
    </location>
    <ligand>
        <name>GTP</name>
        <dbReference type="ChEBI" id="CHEBI:37565"/>
    </ligand>
</feature>
<feature type="active site" description="Proton acceptor" evidence="8">
    <location>
        <position position="860"/>
    </location>
</feature>
<feature type="binding site" evidence="8">
    <location>
        <position position="980"/>
    </location>
    <ligand>
        <name>IMP</name>
        <dbReference type="ChEBI" id="CHEBI:58053"/>
    </ligand>
</feature>
<feature type="binding site" evidence="8">
    <location>
        <position position="860"/>
    </location>
    <ligand>
        <name>Mg(2+)</name>
        <dbReference type="ChEBI" id="CHEBI:18420"/>
    </ligand>
</feature>
<dbReference type="InterPro" id="IPR036859">
    <property type="entry name" value="CAP-Gly_dom_sf"/>
</dbReference>
<keyword evidence="7 8" id="KW-0342">GTP-binding</keyword>
<evidence type="ECO:0000313" key="16">
    <source>
        <dbReference type="WBParaSite" id="Gr19_v10_g8264.t1"/>
    </source>
</evidence>
<comment type="function">
    <text evidence="10">Plays an important role in the de novo pathway of purine nucleotide biosynthesis.</text>
</comment>
<feature type="binding site" evidence="8">
    <location>
        <begin position="860"/>
        <end position="863"/>
    </location>
    <ligand>
        <name>IMP</name>
        <dbReference type="ChEBI" id="CHEBI:58053"/>
    </ligand>
</feature>
<feature type="active site" description="Proton donor" evidence="8">
    <location>
        <position position="890"/>
    </location>
</feature>
<dbReference type="GO" id="GO:0004019">
    <property type="term" value="F:adenylosuccinate synthase activity"/>
    <property type="evidence" value="ECO:0007669"/>
    <property type="project" value="UniProtKB-UniRule"/>
</dbReference>
<dbReference type="NCBIfam" id="TIGR00184">
    <property type="entry name" value="purA"/>
    <property type="match status" value="1"/>
</dbReference>
<comment type="pathway">
    <text evidence="8 10">Purine metabolism; AMP biosynthesis via de novo pathway; AMP from IMP: step 1/2.</text>
</comment>
<evidence type="ECO:0000256" key="3">
    <source>
        <dbReference type="ARBA" id="ARBA00022723"/>
    </source>
</evidence>
<keyword evidence="3 8" id="KW-0479">Metal-binding</keyword>
<dbReference type="InterPro" id="IPR042109">
    <property type="entry name" value="Adenylosuccinate_synth_dom1"/>
</dbReference>